<sequence length="49" mass="5527">MPFEAVNYHRFAEDKVIAVSGNSSQAFSEIHNYIETSHTVNEKEAKTKA</sequence>
<protein>
    <submittedName>
        <fullName evidence="1">Uncharacterized protein</fullName>
    </submittedName>
</protein>
<gene>
    <name evidence="1" type="ORF">IGM_02146</name>
</gene>
<dbReference type="AlphaFoldDB" id="A0A9W5QW70"/>
<evidence type="ECO:0000313" key="2">
    <source>
        <dbReference type="Proteomes" id="UP000014009"/>
    </source>
</evidence>
<dbReference type="EMBL" id="AHEF01000041">
    <property type="protein sequence ID" value="EOP90884.1"/>
    <property type="molecule type" value="Genomic_DNA"/>
</dbReference>
<organism evidence="1 2">
    <name type="scientific">Bacillus cereus HuB4-4</name>
    <dbReference type="NCBI Taxonomy" id="1053211"/>
    <lineage>
        <taxon>Bacteria</taxon>
        <taxon>Bacillati</taxon>
        <taxon>Bacillota</taxon>
        <taxon>Bacilli</taxon>
        <taxon>Bacillales</taxon>
        <taxon>Bacillaceae</taxon>
        <taxon>Bacillus</taxon>
        <taxon>Bacillus cereus group</taxon>
    </lineage>
</organism>
<evidence type="ECO:0000313" key="1">
    <source>
        <dbReference type="EMBL" id="EOP90884.1"/>
    </source>
</evidence>
<comment type="caution">
    <text evidence="1">The sequence shown here is derived from an EMBL/GenBank/DDBJ whole genome shotgun (WGS) entry which is preliminary data.</text>
</comment>
<accession>A0A9W5QW70</accession>
<name>A0A9W5QW70_BACCE</name>
<reference evidence="1 2" key="1">
    <citation type="submission" date="2012-12" db="EMBL/GenBank/DDBJ databases">
        <title>The Genome Sequence of Bacillus cereus HuB4-4.</title>
        <authorList>
            <consortium name="The Broad Institute Genome Sequencing Platform"/>
            <consortium name="The Broad Institute Genome Sequencing Center for Infectious Disease"/>
            <person name="Feldgarden M."/>
            <person name="Van der Auwera G.A."/>
            <person name="Mahillon J."/>
            <person name="Duprez V."/>
            <person name="Timmery S."/>
            <person name="Mattelet C."/>
            <person name="Dierick K."/>
            <person name="Sun M."/>
            <person name="Yu Z."/>
            <person name="Zhu L."/>
            <person name="Hu X."/>
            <person name="Shank E.B."/>
            <person name="Swiecicka I."/>
            <person name="Hansen B.M."/>
            <person name="Andrup L."/>
            <person name="Walker B."/>
            <person name="Young S.K."/>
            <person name="Zeng Q."/>
            <person name="Gargeya S."/>
            <person name="Fitzgerald M."/>
            <person name="Haas B."/>
            <person name="Abouelleil A."/>
            <person name="Alvarado L."/>
            <person name="Arachchi H.M."/>
            <person name="Berlin A.M."/>
            <person name="Chapman S.B."/>
            <person name="Dewar J."/>
            <person name="Goldberg J."/>
            <person name="Griggs A."/>
            <person name="Gujja S."/>
            <person name="Hansen M."/>
            <person name="Howarth C."/>
            <person name="Imamovic A."/>
            <person name="Larimer J."/>
            <person name="McCowan C."/>
            <person name="Murphy C."/>
            <person name="Neiman D."/>
            <person name="Pearson M."/>
            <person name="Priest M."/>
            <person name="Roberts A."/>
            <person name="Saif S."/>
            <person name="Shea T."/>
            <person name="Sisk P."/>
            <person name="Sykes S."/>
            <person name="Wortman J."/>
            <person name="Nusbaum C."/>
            <person name="Birren B."/>
        </authorList>
    </citation>
    <scope>NUCLEOTIDE SEQUENCE [LARGE SCALE GENOMIC DNA]</scope>
    <source>
        <strain evidence="1 2">HuB4-4</strain>
    </source>
</reference>
<proteinExistence type="predicted"/>
<dbReference type="Proteomes" id="UP000014009">
    <property type="component" value="Unassembled WGS sequence"/>
</dbReference>